<proteinExistence type="predicted"/>
<dbReference type="Proteomes" id="UP000252519">
    <property type="component" value="Unassembled WGS sequence"/>
</dbReference>
<accession>A0A368G2B5</accession>
<evidence type="ECO:0000256" key="1">
    <source>
        <dbReference type="SAM" id="MobiDB-lite"/>
    </source>
</evidence>
<protein>
    <submittedName>
        <fullName evidence="2">Uncharacterized protein</fullName>
    </submittedName>
</protein>
<name>A0A368G2B5_ANCCA</name>
<evidence type="ECO:0000313" key="2">
    <source>
        <dbReference type="EMBL" id="RCN38613.1"/>
    </source>
</evidence>
<dbReference type="EMBL" id="JOJR01000386">
    <property type="protein sequence ID" value="RCN38613.1"/>
    <property type="molecule type" value="Genomic_DNA"/>
</dbReference>
<keyword evidence="3" id="KW-1185">Reference proteome</keyword>
<feature type="region of interest" description="Disordered" evidence="1">
    <location>
        <begin position="19"/>
        <end position="47"/>
    </location>
</feature>
<organism evidence="2 3">
    <name type="scientific">Ancylostoma caninum</name>
    <name type="common">Dog hookworm</name>
    <dbReference type="NCBI Taxonomy" id="29170"/>
    <lineage>
        <taxon>Eukaryota</taxon>
        <taxon>Metazoa</taxon>
        <taxon>Ecdysozoa</taxon>
        <taxon>Nematoda</taxon>
        <taxon>Chromadorea</taxon>
        <taxon>Rhabditida</taxon>
        <taxon>Rhabditina</taxon>
        <taxon>Rhabditomorpha</taxon>
        <taxon>Strongyloidea</taxon>
        <taxon>Ancylostomatidae</taxon>
        <taxon>Ancylostomatinae</taxon>
        <taxon>Ancylostoma</taxon>
    </lineage>
</organism>
<evidence type="ECO:0000313" key="3">
    <source>
        <dbReference type="Proteomes" id="UP000252519"/>
    </source>
</evidence>
<gene>
    <name evidence="2" type="ORF">ANCCAN_15460</name>
</gene>
<reference evidence="2 3" key="1">
    <citation type="submission" date="2014-10" db="EMBL/GenBank/DDBJ databases">
        <title>Draft genome of the hookworm Ancylostoma caninum.</title>
        <authorList>
            <person name="Mitreva M."/>
        </authorList>
    </citation>
    <scope>NUCLEOTIDE SEQUENCE [LARGE SCALE GENOMIC DNA]</scope>
    <source>
        <strain evidence="2 3">Baltimore</strain>
    </source>
</reference>
<sequence>MVVEHCFFVKLGNDHEERLRASKEAPHDSPEVIQGATKGPERCAGNQYEEDSTAKVFRWIPNDRKAKKHRVEAAKEARTRRNSSMSKGTPTPEVDDKPGFFLLRFKIRNY</sequence>
<feature type="compositionally biased region" description="Basic and acidic residues" evidence="1">
    <location>
        <begin position="19"/>
        <end position="30"/>
    </location>
</feature>
<feature type="region of interest" description="Disordered" evidence="1">
    <location>
        <begin position="67"/>
        <end position="95"/>
    </location>
</feature>
<dbReference type="AlphaFoldDB" id="A0A368G2B5"/>
<comment type="caution">
    <text evidence="2">The sequence shown here is derived from an EMBL/GenBank/DDBJ whole genome shotgun (WGS) entry which is preliminary data.</text>
</comment>